<accession>A0A2M9R2Y4</accession>
<protein>
    <submittedName>
        <fullName evidence="1">Uncharacterized protein</fullName>
    </submittedName>
</protein>
<reference evidence="1 2" key="1">
    <citation type="submission" date="2017-06" db="EMBL/GenBank/DDBJ databases">
        <title>Description of Avrilella dinanensis gen. nov. sp. nov.</title>
        <authorList>
            <person name="Leyer C."/>
            <person name="Sassi M."/>
            <person name="Minet J."/>
            <person name="Kayal S."/>
            <person name="Cattoir V."/>
        </authorList>
    </citation>
    <scope>NUCLEOTIDE SEQUENCE [LARGE SCALE GENOMIC DNA]</scope>
    <source>
        <strain evidence="1 2">UR159</strain>
    </source>
</reference>
<organism evidence="1 2">
    <name type="scientific">Avrilella dinanensis</name>
    <dbReference type="NCBI Taxonomy" id="2008672"/>
    <lineage>
        <taxon>Bacteria</taxon>
        <taxon>Pseudomonadati</taxon>
        <taxon>Bacteroidota</taxon>
        <taxon>Flavobacteriia</taxon>
        <taxon>Flavobacteriales</taxon>
        <taxon>Flavobacteriaceae</taxon>
        <taxon>Avrilella</taxon>
    </lineage>
</organism>
<dbReference type="EMBL" id="NIPO01000001">
    <property type="protein sequence ID" value="PJR03125.1"/>
    <property type="molecule type" value="Genomic_DNA"/>
</dbReference>
<dbReference type="Proteomes" id="UP000231960">
    <property type="component" value="Unassembled WGS sequence"/>
</dbReference>
<gene>
    <name evidence="1" type="ORF">CDL10_00395</name>
</gene>
<name>A0A2M9R2Y4_9FLAO</name>
<evidence type="ECO:0000313" key="2">
    <source>
        <dbReference type="Proteomes" id="UP000231960"/>
    </source>
</evidence>
<dbReference type="AlphaFoldDB" id="A0A2M9R2Y4"/>
<keyword evidence="2" id="KW-1185">Reference proteome</keyword>
<evidence type="ECO:0000313" key="1">
    <source>
        <dbReference type="EMBL" id="PJR03125.1"/>
    </source>
</evidence>
<comment type="caution">
    <text evidence="1">The sequence shown here is derived from an EMBL/GenBank/DDBJ whole genome shotgun (WGS) entry which is preliminary data.</text>
</comment>
<sequence length="184" mass="20738">MNLFFKIIMLLFPAILLGQGAEIKETPEEYLNHIVETWNVDSNKIVYISNETSMVDLAQNLHNSVLSFTKGELSTSAEILDGRREVDESVCGLALNNLNVENVEENLKDGKDYTKFHLKKLADNTDFNLTDSTTAILIYSKKMDYVIQDYFKVLEEFAGQGVDYVIITFDNEITSQIPGALNNG</sequence>
<proteinExistence type="predicted"/>